<dbReference type="Gene3D" id="2.30.30.490">
    <property type="match status" value="1"/>
</dbReference>
<organism evidence="2 3">
    <name type="scientific">Mycena citricolor</name>
    <dbReference type="NCBI Taxonomy" id="2018698"/>
    <lineage>
        <taxon>Eukaryota</taxon>
        <taxon>Fungi</taxon>
        <taxon>Dikarya</taxon>
        <taxon>Basidiomycota</taxon>
        <taxon>Agaricomycotina</taxon>
        <taxon>Agaricomycetes</taxon>
        <taxon>Agaricomycetidae</taxon>
        <taxon>Agaricales</taxon>
        <taxon>Marasmiineae</taxon>
        <taxon>Mycenaceae</taxon>
        <taxon>Mycena</taxon>
    </lineage>
</organism>
<feature type="compositionally biased region" description="Low complexity" evidence="1">
    <location>
        <begin position="1"/>
        <end position="19"/>
    </location>
</feature>
<evidence type="ECO:0008006" key="4">
    <source>
        <dbReference type="Google" id="ProtNLM"/>
    </source>
</evidence>
<dbReference type="AlphaFoldDB" id="A0AAD2GSR6"/>
<evidence type="ECO:0000313" key="2">
    <source>
        <dbReference type="EMBL" id="CAK5263293.1"/>
    </source>
</evidence>
<sequence>MSSTTTTSPTRQQQRFSTRACVRKARGVASVVKLEGVSAALTTPKKAPTSRKGKGKAKQTGGDPSAPTAEEWNRMTPYESFVGQDNEGGDEEFKLGDTAAVLPGWTVPGRRLPAHRYWIVKIKGIRARQHAPISKRRKRNTHGSIVDMDSQDHPDIWVRVNWYYSPGEVSRVTKEFSEGRCLKTERIYSDHSDLVSALAFEHHVSVQRFHEDDPDQLPIGQDDFYTRYFMKTAVRPLELLQFSLKTSGEDQSPITGCFCGAPYDVKSRVLSNVMHMCPRPRCRRVYHQSCLLERQHYLEMTNPLARLLVSPDCNEPVTLPAFSDRKRRAYLSAAWTDIPEDLVLLASKPMVRGGAALPGLGITGNARDVAYARRTIYAALSDGHKVPERWEESVDLEHSLVSGLPLISRNGTNEMTLVCPCCAAAI</sequence>
<proteinExistence type="predicted"/>
<keyword evidence="3" id="KW-1185">Reference proteome</keyword>
<reference evidence="2" key="1">
    <citation type="submission" date="2023-11" db="EMBL/GenBank/DDBJ databases">
        <authorList>
            <person name="De Vega J J."/>
            <person name="De Vega J J."/>
        </authorList>
    </citation>
    <scope>NUCLEOTIDE SEQUENCE</scope>
</reference>
<gene>
    <name evidence="2" type="ORF">MYCIT1_LOCUS2679</name>
</gene>
<name>A0AAD2GSR6_9AGAR</name>
<feature type="compositionally biased region" description="Basic residues" evidence="1">
    <location>
        <begin position="48"/>
        <end position="57"/>
    </location>
</feature>
<feature type="region of interest" description="Disordered" evidence="1">
    <location>
        <begin position="1"/>
        <end position="22"/>
    </location>
</feature>
<evidence type="ECO:0000256" key="1">
    <source>
        <dbReference type="SAM" id="MobiDB-lite"/>
    </source>
</evidence>
<dbReference type="Proteomes" id="UP001295794">
    <property type="component" value="Unassembled WGS sequence"/>
</dbReference>
<dbReference type="EMBL" id="CAVNYO010000038">
    <property type="protein sequence ID" value="CAK5263293.1"/>
    <property type="molecule type" value="Genomic_DNA"/>
</dbReference>
<dbReference type="InterPro" id="IPR043151">
    <property type="entry name" value="BAH_sf"/>
</dbReference>
<evidence type="ECO:0000313" key="3">
    <source>
        <dbReference type="Proteomes" id="UP001295794"/>
    </source>
</evidence>
<accession>A0AAD2GSR6</accession>
<protein>
    <recommendedName>
        <fullName evidence="4">BAH domain-containing protein</fullName>
    </recommendedName>
</protein>
<feature type="region of interest" description="Disordered" evidence="1">
    <location>
        <begin position="37"/>
        <end position="74"/>
    </location>
</feature>
<comment type="caution">
    <text evidence="2">The sequence shown here is derived from an EMBL/GenBank/DDBJ whole genome shotgun (WGS) entry which is preliminary data.</text>
</comment>